<accession>A0A2Z6R5A3</accession>
<evidence type="ECO:0000313" key="1">
    <source>
        <dbReference type="EMBL" id="GBB96022.1"/>
    </source>
</evidence>
<evidence type="ECO:0000313" key="2">
    <source>
        <dbReference type="Proteomes" id="UP000247702"/>
    </source>
</evidence>
<organism evidence="1 2">
    <name type="scientific">Rhizophagus clarus</name>
    <dbReference type="NCBI Taxonomy" id="94130"/>
    <lineage>
        <taxon>Eukaryota</taxon>
        <taxon>Fungi</taxon>
        <taxon>Fungi incertae sedis</taxon>
        <taxon>Mucoromycota</taxon>
        <taxon>Glomeromycotina</taxon>
        <taxon>Glomeromycetes</taxon>
        <taxon>Glomerales</taxon>
        <taxon>Glomeraceae</taxon>
        <taxon>Rhizophagus</taxon>
    </lineage>
</organism>
<reference evidence="1 2" key="1">
    <citation type="submission" date="2017-11" db="EMBL/GenBank/DDBJ databases">
        <title>The genome of Rhizophagus clarus HR1 reveals common genetic basis of auxotrophy among arbuscular mycorrhizal fungi.</title>
        <authorList>
            <person name="Kobayashi Y."/>
        </authorList>
    </citation>
    <scope>NUCLEOTIDE SEQUENCE [LARGE SCALE GENOMIC DNA]</scope>
    <source>
        <strain evidence="1 2">HR1</strain>
    </source>
</reference>
<proteinExistence type="predicted"/>
<gene>
    <name evidence="1" type="ORF">RclHR1_26640002</name>
</gene>
<name>A0A2Z6R5A3_9GLOM</name>
<keyword evidence="2" id="KW-1185">Reference proteome</keyword>
<dbReference type="STRING" id="94130.A0A2Z6R5A3"/>
<comment type="caution">
    <text evidence="1">The sequence shown here is derived from an EMBL/GenBank/DDBJ whole genome shotgun (WGS) entry which is preliminary data.</text>
</comment>
<dbReference type="AlphaFoldDB" id="A0A2Z6R5A3"/>
<protein>
    <submittedName>
        <fullName evidence="1">Uncharacterized protein</fullName>
    </submittedName>
</protein>
<dbReference type="Proteomes" id="UP000247702">
    <property type="component" value="Unassembled WGS sequence"/>
</dbReference>
<dbReference type="EMBL" id="BEXD01001851">
    <property type="protein sequence ID" value="GBB96022.1"/>
    <property type="molecule type" value="Genomic_DNA"/>
</dbReference>
<sequence length="186" mass="22093">MSCIYCKRLLYPKKVHWKLYDFLFTYPLQQHVLGISLSFNPNINCIPKLRVPTYESCKRPSTRLSFSHLFPLLQEILSVPQHKRRYLSPVFLHCSLGRIPNSNPYLEYRTLTGTMNYSQKIRVHALYSRALRAFLESNEIPDNVNQNKYSPYDKPLRRAATWLSQNNLYLCSFTNIQYYQMGRLRC</sequence>